<evidence type="ECO:0000256" key="1">
    <source>
        <dbReference type="SAM" id="MobiDB-lite"/>
    </source>
</evidence>
<feature type="region of interest" description="Disordered" evidence="1">
    <location>
        <begin position="1"/>
        <end position="26"/>
    </location>
</feature>
<dbReference type="Proteomes" id="UP000050761">
    <property type="component" value="Unassembled WGS sequence"/>
</dbReference>
<dbReference type="WBParaSite" id="HPBE_0002377801-mRNA-1">
    <property type="protein sequence ID" value="HPBE_0002377801-mRNA-1"/>
    <property type="gene ID" value="HPBE_0002377801"/>
</dbReference>
<dbReference type="AlphaFoldDB" id="A0A183GM58"/>
<organism evidence="2 3">
    <name type="scientific">Heligmosomoides polygyrus</name>
    <name type="common">Parasitic roundworm</name>
    <dbReference type="NCBI Taxonomy" id="6339"/>
    <lineage>
        <taxon>Eukaryota</taxon>
        <taxon>Metazoa</taxon>
        <taxon>Ecdysozoa</taxon>
        <taxon>Nematoda</taxon>
        <taxon>Chromadorea</taxon>
        <taxon>Rhabditida</taxon>
        <taxon>Rhabditina</taxon>
        <taxon>Rhabditomorpha</taxon>
        <taxon>Strongyloidea</taxon>
        <taxon>Heligmosomidae</taxon>
        <taxon>Heligmosomoides</taxon>
    </lineage>
</organism>
<proteinExistence type="predicted"/>
<reference evidence="3" key="1">
    <citation type="submission" date="2019-09" db="UniProtKB">
        <authorList>
            <consortium name="WormBaseParasite"/>
        </authorList>
    </citation>
    <scope>IDENTIFICATION</scope>
</reference>
<sequence>LFLPFRAHPGLQRSGQEDGSAADVPIQREDLAVLAARRRTTPPPPPSSSL</sequence>
<protein>
    <submittedName>
        <fullName evidence="3">Dopamine receptor D4</fullName>
    </submittedName>
</protein>
<keyword evidence="2" id="KW-1185">Reference proteome</keyword>
<evidence type="ECO:0000313" key="2">
    <source>
        <dbReference type="Proteomes" id="UP000050761"/>
    </source>
</evidence>
<accession>A0A183GM58</accession>
<evidence type="ECO:0000313" key="3">
    <source>
        <dbReference type="WBParaSite" id="HPBE_0002377801-mRNA-1"/>
    </source>
</evidence>
<name>A0A183GM58_HELPZ</name>